<evidence type="ECO:0000313" key="1">
    <source>
        <dbReference type="Proteomes" id="UP000887576"/>
    </source>
</evidence>
<proteinExistence type="predicted"/>
<protein>
    <submittedName>
        <fullName evidence="2">Major facilitator superfamily (MFS) profile domain-containing protein</fullName>
    </submittedName>
</protein>
<organism evidence="1 2">
    <name type="scientific">Panagrolaimus sp. JU765</name>
    <dbReference type="NCBI Taxonomy" id="591449"/>
    <lineage>
        <taxon>Eukaryota</taxon>
        <taxon>Metazoa</taxon>
        <taxon>Ecdysozoa</taxon>
        <taxon>Nematoda</taxon>
        <taxon>Chromadorea</taxon>
        <taxon>Rhabditida</taxon>
        <taxon>Tylenchina</taxon>
        <taxon>Panagrolaimomorpha</taxon>
        <taxon>Panagrolaimoidea</taxon>
        <taxon>Panagrolaimidae</taxon>
        <taxon>Panagrolaimus</taxon>
    </lineage>
</organism>
<accession>A0AC34QD75</accession>
<dbReference type="WBParaSite" id="JU765_v2.g15349.t1">
    <property type="protein sequence ID" value="JU765_v2.g15349.t1"/>
    <property type="gene ID" value="JU765_v2.g15349"/>
</dbReference>
<dbReference type="Proteomes" id="UP000887576">
    <property type="component" value="Unplaced"/>
</dbReference>
<name>A0AC34QD75_9BILA</name>
<reference evidence="2" key="1">
    <citation type="submission" date="2022-11" db="UniProtKB">
        <authorList>
            <consortium name="WormBaseParasite"/>
        </authorList>
    </citation>
    <scope>IDENTIFICATION</scope>
</reference>
<sequence>MLMWAVAIGSIIGTFPFNSLYNHFGARYVFFTAGVVSAIATIMIPKAASWGLEYFLAFRFIQGVAYSADFAALGVLCVRWASLKQSAIFISILTCFSPFSVVVTNPISGLLCESKWGWPSVYYSHGVACLVLFILWIIFYTDEPVTHRAVSGIELEKIHRGKSEAHKNRNSYVPYMEICTNPVILAVWLNALTDLVSGIFLLTYTPTYLKNVLNYGVGHTGWLGALPGLSHIPIKLFCGFLSDGIKSVSERKKLMIFNSIALIVPALMYIGLGFVPQEYPIIAVALFTGINGFIGANCGGFYKCGVLVARQYSAFVIGNIQFIKCLTLFIAPGLVAVFVRDESSRDQWRTIFIILALICITSNFVFCYYATDEPAEFTKITKKSVQETQSSHKLSTIKVQPIENA</sequence>
<evidence type="ECO:0000313" key="2">
    <source>
        <dbReference type="WBParaSite" id="JU765_v2.g15349.t1"/>
    </source>
</evidence>